<feature type="transmembrane region" description="Helical" evidence="7">
    <location>
        <begin position="140"/>
        <end position="157"/>
    </location>
</feature>
<feature type="transmembrane region" description="Helical" evidence="7">
    <location>
        <begin position="510"/>
        <end position="529"/>
    </location>
</feature>
<dbReference type="Pfam" id="PF00520">
    <property type="entry name" value="Ion_trans"/>
    <property type="match status" value="2"/>
</dbReference>
<dbReference type="Proteomes" id="UP000694941">
    <property type="component" value="Unplaced"/>
</dbReference>
<feature type="compositionally biased region" description="Polar residues" evidence="6">
    <location>
        <begin position="30"/>
        <end position="46"/>
    </location>
</feature>
<evidence type="ECO:0000256" key="3">
    <source>
        <dbReference type="ARBA" id="ARBA00022837"/>
    </source>
</evidence>
<dbReference type="PANTHER" id="PTHR46726:SF1">
    <property type="entry name" value="TWO-PORE CALCIUM CHANNEL 3"/>
    <property type="match status" value="1"/>
</dbReference>
<dbReference type="InterPro" id="IPR018247">
    <property type="entry name" value="EF_Hand_1_Ca_BS"/>
</dbReference>
<evidence type="ECO:0000256" key="6">
    <source>
        <dbReference type="SAM" id="MobiDB-lite"/>
    </source>
</evidence>
<dbReference type="PROSITE" id="PS00018">
    <property type="entry name" value="EF_HAND_1"/>
    <property type="match status" value="1"/>
</dbReference>
<feature type="transmembrane region" description="Helical" evidence="7">
    <location>
        <begin position="606"/>
        <end position="628"/>
    </location>
</feature>
<feature type="compositionally biased region" description="Polar residues" evidence="6">
    <location>
        <begin position="8"/>
        <end position="21"/>
    </location>
</feature>
<evidence type="ECO:0000256" key="2">
    <source>
        <dbReference type="ARBA" id="ARBA00022692"/>
    </source>
</evidence>
<evidence type="ECO:0000256" key="4">
    <source>
        <dbReference type="ARBA" id="ARBA00022989"/>
    </source>
</evidence>
<dbReference type="SUPFAM" id="SSF47473">
    <property type="entry name" value="EF-hand"/>
    <property type="match status" value="1"/>
</dbReference>
<feature type="transmembrane region" description="Helical" evidence="7">
    <location>
        <begin position="487"/>
        <end position="504"/>
    </location>
</feature>
<dbReference type="RefSeq" id="XP_013788008.2">
    <property type="nucleotide sequence ID" value="XM_013932554.2"/>
</dbReference>
<reference evidence="10" key="1">
    <citation type="submission" date="2025-08" db="UniProtKB">
        <authorList>
            <consortium name="RefSeq"/>
        </authorList>
    </citation>
    <scope>IDENTIFICATION</scope>
    <source>
        <tissue evidence="10">Muscle</tissue>
    </source>
</reference>
<feature type="domain" description="Ion transport" evidence="8">
    <location>
        <begin position="142"/>
        <end position="367"/>
    </location>
</feature>
<comment type="subcellular location">
    <subcellularLocation>
        <location evidence="1">Membrane</location>
        <topology evidence="1">Multi-pass membrane protein</topology>
    </subcellularLocation>
</comment>
<keyword evidence="9" id="KW-1185">Reference proteome</keyword>
<feature type="transmembrane region" description="Helical" evidence="7">
    <location>
        <begin position="169"/>
        <end position="185"/>
    </location>
</feature>
<feature type="transmembrane region" description="Helical" evidence="7">
    <location>
        <begin position="676"/>
        <end position="698"/>
    </location>
</feature>
<evidence type="ECO:0000256" key="1">
    <source>
        <dbReference type="ARBA" id="ARBA00004141"/>
    </source>
</evidence>
<feature type="transmembrane region" description="Helical" evidence="7">
    <location>
        <begin position="206"/>
        <end position="225"/>
    </location>
</feature>
<organism evidence="9 10">
    <name type="scientific">Limulus polyphemus</name>
    <name type="common">Atlantic horseshoe crab</name>
    <dbReference type="NCBI Taxonomy" id="6850"/>
    <lineage>
        <taxon>Eukaryota</taxon>
        <taxon>Metazoa</taxon>
        <taxon>Ecdysozoa</taxon>
        <taxon>Arthropoda</taxon>
        <taxon>Chelicerata</taxon>
        <taxon>Merostomata</taxon>
        <taxon>Xiphosura</taxon>
        <taxon>Limulidae</taxon>
        <taxon>Limulus</taxon>
    </lineage>
</organism>
<feature type="transmembrane region" description="Helical" evidence="7">
    <location>
        <begin position="308"/>
        <end position="325"/>
    </location>
</feature>
<keyword evidence="3" id="KW-0106">Calcium</keyword>
<protein>
    <submittedName>
        <fullName evidence="10">Two pore calcium channel protein 1-like isoform X1</fullName>
    </submittedName>
</protein>
<dbReference type="InterPro" id="IPR027359">
    <property type="entry name" value="Volt_channel_dom_sf"/>
</dbReference>
<dbReference type="InterPro" id="IPR005821">
    <property type="entry name" value="Ion_trans_dom"/>
</dbReference>
<evidence type="ECO:0000313" key="9">
    <source>
        <dbReference type="Proteomes" id="UP000694941"/>
    </source>
</evidence>
<feature type="transmembrane region" description="Helical" evidence="7">
    <location>
        <begin position="269"/>
        <end position="287"/>
    </location>
</feature>
<dbReference type="SUPFAM" id="SSF81324">
    <property type="entry name" value="Voltage-gated potassium channels"/>
    <property type="match status" value="2"/>
</dbReference>
<keyword evidence="2 7" id="KW-0812">Transmembrane</keyword>
<feature type="region of interest" description="Disordered" evidence="6">
    <location>
        <begin position="1"/>
        <end position="46"/>
    </location>
</feature>
<sequence length="853" mass="98972">MIMDIVTQAPTPNGRLNQASEPTLHDESGEQTYQSNPQMDLQPSSSTQMNCEYMRTGAFPKLTKEHSVQFSKVNDYATIITEESIVGGRLDSATGSPELSKLDLLLAATLVSDAKNGEHSDFEMSDRGVRLYLIYHHWGLRYLLYFFIFTNHAVALFEDPALNGYLLPYWVTMGIELACLLFYVFRLLHAISFMPTLRFWRDKKNLLVIVVIFLTVLDMGIYTGFHATGRAAQAYRWSRPLRPLFLVNFSESKQIRRAFRNIRRTLPDILNVLILFFLNIALFSLMAQKLFVKRSLKYPNGSPYFQNYWDIFFDLYVLVTTANNPDVMMPAYDESRWFAAFFISYLILCLYIFMNIFLAVIYNNYRKHLKNEVKKMVYMKRQSLSRAFNFLRLKVDNKMMLTHQRFSSLMKKVSPEISSTLIQVFWFLLDGDGDNFVEKADFLQLADLLNVSVSEIHDRKFFLAKLLPKVYNSKPSKLLRRLVAQKYFRYFFDFMILINAVLIACDINDAEWFFLVFFTLEILLKIYTFGLKEFFKKFWNWFDFLIIGSAVIATIIETAVGDSADEKNRTLDILMVLRVLRLVKIIGGIERFQVIVVTIMNLGPSILTYGGVLFVVYYVFAIIGMELFKDKIQYFGYDSTLDPSLLYCGNPKLNNSNFYTSHYCSNNFNNIMNSMVVLFELMVVNQWHVLTSGFVLVTGKFARLYFFIFHLTCVIIVLNIFTAFVLEAFILEYSFSKSRLESALEKKIKEMGLQLGRRQSRVSIKTDKQDLVEEHETELEVDSDHNPHFLEVDASDSAPKGASAKLDFLEHNNVRFHLSKNKNVENLLQRMFENELDVEDIGPADIDNLDAED</sequence>
<gene>
    <name evidence="10" type="primary">LOC106471931</name>
</gene>
<accession>A0ABM1BSV3</accession>
<evidence type="ECO:0000259" key="8">
    <source>
        <dbReference type="Pfam" id="PF00520"/>
    </source>
</evidence>
<dbReference type="Gene3D" id="1.20.120.350">
    <property type="entry name" value="Voltage-gated potassium channels. Chain C"/>
    <property type="match status" value="2"/>
</dbReference>
<evidence type="ECO:0000256" key="7">
    <source>
        <dbReference type="SAM" id="Phobius"/>
    </source>
</evidence>
<dbReference type="InterPro" id="IPR011992">
    <property type="entry name" value="EF-hand-dom_pair"/>
</dbReference>
<feature type="transmembrane region" description="Helical" evidence="7">
    <location>
        <begin position="337"/>
        <end position="362"/>
    </location>
</feature>
<dbReference type="Gene3D" id="1.10.287.70">
    <property type="match status" value="2"/>
</dbReference>
<evidence type="ECO:0000256" key="5">
    <source>
        <dbReference type="ARBA" id="ARBA00023136"/>
    </source>
</evidence>
<feature type="transmembrane region" description="Helical" evidence="7">
    <location>
        <begin position="541"/>
        <end position="560"/>
    </location>
</feature>
<proteinExistence type="predicted"/>
<feature type="transmembrane region" description="Helical" evidence="7">
    <location>
        <begin position="704"/>
        <end position="730"/>
    </location>
</feature>
<name>A0ABM1BSV3_LIMPO</name>
<dbReference type="PANTHER" id="PTHR46726">
    <property type="entry name" value="TWO PORE CHANNEL 3"/>
    <property type="match status" value="1"/>
</dbReference>
<keyword evidence="4 7" id="KW-1133">Transmembrane helix</keyword>
<feature type="domain" description="Ion transport" evidence="8">
    <location>
        <begin position="486"/>
        <end position="730"/>
    </location>
</feature>
<keyword evidence="5 7" id="KW-0472">Membrane</keyword>
<dbReference type="GeneID" id="106471931"/>
<evidence type="ECO:0000313" key="10">
    <source>
        <dbReference type="RefSeq" id="XP_013788008.2"/>
    </source>
</evidence>